<proteinExistence type="inferred from homology"/>
<evidence type="ECO:0000256" key="1">
    <source>
        <dbReference type="ARBA" id="ARBA00004477"/>
    </source>
</evidence>
<dbReference type="InterPro" id="IPR029008">
    <property type="entry name" value="EMC6-like"/>
</dbReference>
<dbReference type="Proteomes" id="UP000031737">
    <property type="component" value="Unassembled WGS sequence"/>
</dbReference>
<evidence type="ECO:0000313" key="9">
    <source>
        <dbReference type="EMBL" id="ESL11610.1"/>
    </source>
</evidence>
<dbReference type="AlphaFoldDB" id="A0A061JBA6"/>
<keyword evidence="10" id="KW-1185">Reference proteome</keyword>
<comment type="caution">
    <text evidence="9">The sequence shown here is derived from an EMBL/GenBank/DDBJ whole genome shotgun (WGS) entry which is preliminary data.</text>
</comment>
<evidence type="ECO:0000256" key="6">
    <source>
        <dbReference type="ARBA" id="ARBA00022989"/>
    </source>
</evidence>
<gene>
    <name evidence="9" type="ORF">TRSC58_00635</name>
</gene>
<keyword evidence="4 8" id="KW-0812">Transmembrane</keyword>
<dbReference type="Pfam" id="PF07019">
    <property type="entry name" value="EMC6"/>
    <property type="match status" value="1"/>
</dbReference>
<evidence type="ECO:0000256" key="3">
    <source>
        <dbReference type="ARBA" id="ARBA00020827"/>
    </source>
</evidence>
<feature type="transmembrane region" description="Helical" evidence="8">
    <location>
        <begin position="27"/>
        <end position="60"/>
    </location>
</feature>
<feature type="transmembrane region" description="Helical" evidence="8">
    <location>
        <begin position="80"/>
        <end position="101"/>
    </location>
</feature>
<protein>
    <recommendedName>
        <fullName evidence="3">ER membrane protein complex subunit 6</fullName>
    </recommendedName>
</protein>
<dbReference type="OrthoDB" id="16510at2759"/>
<dbReference type="GO" id="GO:0072546">
    <property type="term" value="C:EMC complex"/>
    <property type="evidence" value="ECO:0007669"/>
    <property type="project" value="InterPro"/>
</dbReference>
<accession>A0A061JBA6</accession>
<reference evidence="9 10" key="1">
    <citation type="submission" date="2013-07" db="EMBL/GenBank/DDBJ databases">
        <authorList>
            <person name="Stoco P.H."/>
            <person name="Wagner G."/>
            <person name="Gerber A."/>
            <person name="Zaha A."/>
            <person name="Thompson C."/>
            <person name="Bartholomeu D.C."/>
            <person name="Luckemeyer D.D."/>
            <person name="Bahia D."/>
            <person name="Loreto E."/>
            <person name="Prestes E.B."/>
            <person name="Lima F.M."/>
            <person name="Rodrigues-Luiz G."/>
            <person name="Vallejo G.A."/>
            <person name="Filho J.F."/>
            <person name="Monteiro K.M."/>
            <person name="Tyler K.M."/>
            <person name="de Almeida L.G."/>
            <person name="Ortiz M.F."/>
            <person name="Siervo M.A."/>
            <person name="de Moraes M.H."/>
            <person name="Cunha O.L."/>
            <person name="Mendonca-Neto R."/>
            <person name="Silva R."/>
            <person name="Teixeira S.M."/>
            <person name="Murta S.M."/>
            <person name="Sincero T.C."/>
            <person name="Mendes T.A."/>
            <person name="Urmenyi T.P."/>
            <person name="Silva V.G."/>
            <person name="da Rocha W.D."/>
            <person name="Andersson B."/>
            <person name="Romanha A.J."/>
            <person name="Steindel M."/>
            <person name="de Vasconcelos A.T."/>
            <person name="Grisard E.C."/>
        </authorList>
    </citation>
    <scope>NUCLEOTIDE SEQUENCE [LARGE SCALE GENOMIC DNA]</scope>
    <source>
        <strain evidence="9 10">SC58</strain>
    </source>
</reference>
<evidence type="ECO:0000256" key="7">
    <source>
        <dbReference type="ARBA" id="ARBA00023136"/>
    </source>
</evidence>
<dbReference type="GO" id="GO:0034975">
    <property type="term" value="P:protein folding in endoplasmic reticulum"/>
    <property type="evidence" value="ECO:0007669"/>
    <property type="project" value="TreeGrafter"/>
</dbReference>
<evidence type="ECO:0000256" key="5">
    <source>
        <dbReference type="ARBA" id="ARBA00022824"/>
    </source>
</evidence>
<keyword evidence="6 8" id="KW-1133">Transmembrane helix</keyword>
<keyword evidence="5" id="KW-0256">Endoplasmic reticulum</keyword>
<dbReference type="PANTHER" id="PTHR20994">
    <property type="entry name" value="ER MEMBRANE PROTEIN COMPLEX SUBUNIT 6"/>
    <property type="match status" value="1"/>
</dbReference>
<evidence type="ECO:0000256" key="8">
    <source>
        <dbReference type="SAM" id="Phobius"/>
    </source>
</evidence>
<dbReference type="VEuPathDB" id="TriTrypDB:TRSC58_00635"/>
<comment type="similarity">
    <text evidence="2">Belongs to the EMC6 family.</text>
</comment>
<evidence type="ECO:0000313" key="10">
    <source>
        <dbReference type="Proteomes" id="UP000031737"/>
    </source>
</evidence>
<dbReference type="PANTHER" id="PTHR20994:SF0">
    <property type="entry name" value="ER MEMBRANE PROTEIN COMPLEX SUBUNIT 6"/>
    <property type="match status" value="1"/>
</dbReference>
<organism evidence="9 10">
    <name type="scientific">Trypanosoma rangeli SC58</name>
    <dbReference type="NCBI Taxonomy" id="429131"/>
    <lineage>
        <taxon>Eukaryota</taxon>
        <taxon>Discoba</taxon>
        <taxon>Euglenozoa</taxon>
        <taxon>Kinetoplastea</taxon>
        <taxon>Metakinetoplastina</taxon>
        <taxon>Trypanosomatida</taxon>
        <taxon>Trypanosomatidae</taxon>
        <taxon>Trypanosoma</taxon>
        <taxon>Herpetosoma</taxon>
    </lineage>
</organism>
<dbReference type="EMBL" id="AUPL01000635">
    <property type="protein sequence ID" value="ESL11610.1"/>
    <property type="molecule type" value="Genomic_DNA"/>
</dbReference>
<dbReference type="GO" id="GO:0000045">
    <property type="term" value="P:autophagosome assembly"/>
    <property type="evidence" value="ECO:0007669"/>
    <property type="project" value="TreeGrafter"/>
</dbReference>
<evidence type="ECO:0000256" key="2">
    <source>
        <dbReference type="ARBA" id="ARBA00009436"/>
    </source>
</evidence>
<dbReference type="InterPro" id="IPR008504">
    <property type="entry name" value="Emc6"/>
</dbReference>
<name>A0A061JBA6_TRYRA</name>
<sequence>MSLGKTIYVDEDLGENMASMSQIRTMSALVAGVGAGVMGLTGITGAVFFLLCAVLSSFIILKIGCEGAPERYFPSGTKQFFSLGNLVTGAMTYILAWTVAYDAIYIF</sequence>
<evidence type="ECO:0000256" key="4">
    <source>
        <dbReference type="ARBA" id="ARBA00022692"/>
    </source>
</evidence>
<comment type="subcellular location">
    <subcellularLocation>
        <location evidence="1">Endoplasmic reticulum membrane</location>
        <topology evidence="1">Multi-pass membrane protein</topology>
    </subcellularLocation>
</comment>
<keyword evidence="7 8" id="KW-0472">Membrane</keyword>